<dbReference type="Pfam" id="PF08100">
    <property type="entry name" value="Dimerisation"/>
    <property type="match status" value="1"/>
</dbReference>
<evidence type="ECO:0000256" key="2">
    <source>
        <dbReference type="ARBA" id="ARBA00022679"/>
    </source>
</evidence>
<comment type="caution">
    <text evidence="6">The sequence shown here is derived from an EMBL/GenBank/DDBJ whole genome shotgun (WGS) entry which is preliminary data.</text>
</comment>
<sequence>MTTPRTSALDLLFGHLPAQIVHTAGELGVFDHLAERPRTGAELAGATGADPVATVRLLRALSCLGLVRERDDGSFAATPEAAPLRAGTDGSVLPLGRLFCGDEAWRTWGNLAHSVRTGRPALSLSTGKGAFEWDAGEFATFYAGMAAHTRLLAPRLLARVDFARFGTIVDVGGADGTLLSAVLTAHPGLDAVLFDLPVAIGGAEAVLTAAGVRDRVRLVTGDFYRSVPEGGDAYLLKNVLYDWDDEQAGRILRACRAAMGPEAVLLIVEPVLPERAEPMRDFGAVMNDVSMLLNTGGQARTETGFRALTAAAGLRLDVVGPCLGSPDSRMLQGYRVLECSPMNDGGQR</sequence>
<gene>
    <name evidence="6" type="ORF">ACFPZN_40365</name>
</gene>
<dbReference type="PIRSF" id="PIRSF005739">
    <property type="entry name" value="O-mtase"/>
    <property type="match status" value="1"/>
</dbReference>
<evidence type="ECO:0000256" key="1">
    <source>
        <dbReference type="ARBA" id="ARBA00022603"/>
    </source>
</evidence>
<dbReference type="GO" id="GO:0008168">
    <property type="term" value="F:methyltransferase activity"/>
    <property type="evidence" value="ECO:0007669"/>
    <property type="project" value="UniProtKB-KW"/>
</dbReference>
<keyword evidence="1 6" id="KW-0489">Methyltransferase</keyword>
<dbReference type="CDD" id="cd02440">
    <property type="entry name" value="AdoMet_MTases"/>
    <property type="match status" value="1"/>
</dbReference>
<dbReference type="SUPFAM" id="SSF46785">
    <property type="entry name" value="Winged helix' DNA-binding domain"/>
    <property type="match status" value="1"/>
</dbReference>
<evidence type="ECO:0000259" key="5">
    <source>
        <dbReference type="Pfam" id="PF08100"/>
    </source>
</evidence>
<dbReference type="InterPro" id="IPR012967">
    <property type="entry name" value="COMT_dimerisation"/>
</dbReference>
<dbReference type="Pfam" id="PF00891">
    <property type="entry name" value="Methyltransf_2"/>
    <property type="match status" value="1"/>
</dbReference>
<evidence type="ECO:0000256" key="3">
    <source>
        <dbReference type="ARBA" id="ARBA00022691"/>
    </source>
</evidence>
<feature type="domain" description="O-methyltransferase dimerisation" evidence="5">
    <location>
        <begin position="9"/>
        <end position="79"/>
    </location>
</feature>
<dbReference type="GO" id="GO:0032259">
    <property type="term" value="P:methylation"/>
    <property type="evidence" value="ECO:0007669"/>
    <property type="project" value="UniProtKB-KW"/>
</dbReference>
<keyword evidence="3" id="KW-0949">S-adenosyl-L-methionine</keyword>
<dbReference type="InterPro" id="IPR036390">
    <property type="entry name" value="WH_DNA-bd_sf"/>
</dbReference>
<dbReference type="Gene3D" id="1.10.287.1350">
    <property type="match status" value="1"/>
</dbReference>
<accession>A0ABW1A9R7</accession>
<dbReference type="Proteomes" id="UP001596074">
    <property type="component" value="Unassembled WGS sequence"/>
</dbReference>
<dbReference type="InterPro" id="IPR001077">
    <property type="entry name" value="COMT_C"/>
</dbReference>
<dbReference type="InterPro" id="IPR036388">
    <property type="entry name" value="WH-like_DNA-bd_sf"/>
</dbReference>
<dbReference type="Gene3D" id="1.10.10.10">
    <property type="entry name" value="Winged helix-like DNA-binding domain superfamily/Winged helix DNA-binding domain"/>
    <property type="match status" value="1"/>
</dbReference>
<dbReference type="Gene3D" id="3.40.50.150">
    <property type="entry name" value="Vaccinia Virus protein VP39"/>
    <property type="match status" value="1"/>
</dbReference>
<name>A0ABW1A9R7_9ACTN</name>
<proteinExistence type="predicted"/>
<dbReference type="SUPFAM" id="SSF53335">
    <property type="entry name" value="S-adenosyl-L-methionine-dependent methyltransferases"/>
    <property type="match status" value="1"/>
</dbReference>
<dbReference type="RefSeq" id="WP_378287863.1">
    <property type="nucleotide sequence ID" value="NZ_JBHSON010000077.1"/>
</dbReference>
<reference evidence="7" key="1">
    <citation type="journal article" date="2019" name="Int. J. Syst. Evol. Microbiol.">
        <title>The Global Catalogue of Microorganisms (GCM) 10K type strain sequencing project: providing services to taxonomists for standard genome sequencing and annotation.</title>
        <authorList>
            <consortium name="The Broad Institute Genomics Platform"/>
            <consortium name="The Broad Institute Genome Sequencing Center for Infectious Disease"/>
            <person name="Wu L."/>
            <person name="Ma J."/>
        </authorList>
    </citation>
    <scope>NUCLEOTIDE SEQUENCE [LARGE SCALE GENOMIC DNA]</scope>
    <source>
        <strain evidence="7">KCTC 42087</strain>
    </source>
</reference>
<dbReference type="EMBL" id="JBHSON010000077">
    <property type="protein sequence ID" value="MFC5751901.1"/>
    <property type="molecule type" value="Genomic_DNA"/>
</dbReference>
<keyword evidence="2" id="KW-0808">Transferase</keyword>
<dbReference type="PROSITE" id="PS51683">
    <property type="entry name" value="SAM_OMT_II"/>
    <property type="match status" value="1"/>
</dbReference>
<dbReference type="PANTHER" id="PTHR43712:SF2">
    <property type="entry name" value="O-METHYLTRANSFERASE CICE"/>
    <property type="match status" value="1"/>
</dbReference>
<dbReference type="InterPro" id="IPR016461">
    <property type="entry name" value="COMT-like"/>
</dbReference>
<evidence type="ECO:0000313" key="6">
    <source>
        <dbReference type="EMBL" id="MFC5751901.1"/>
    </source>
</evidence>
<evidence type="ECO:0000259" key="4">
    <source>
        <dbReference type="Pfam" id="PF00891"/>
    </source>
</evidence>
<feature type="domain" description="O-methyltransferase C-terminal" evidence="4">
    <location>
        <begin position="108"/>
        <end position="314"/>
    </location>
</feature>
<evidence type="ECO:0000313" key="7">
    <source>
        <dbReference type="Proteomes" id="UP001596074"/>
    </source>
</evidence>
<keyword evidence="7" id="KW-1185">Reference proteome</keyword>
<dbReference type="InterPro" id="IPR029063">
    <property type="entry name" value="SAM-dependent_MTases_sf"/>
</dbReference>
<organism evidence="6 7">
    <name type="scientific">Actinomadura rugatobispora</name>
    <dbReference type="NCBI Taxonomy" id="1994"/>
    <lineage>
        <taxon>Bacteria</taxon>
        <taxon>Bacillati</taxon>
        <taxon>Actinomycetota</taxon>
        <taxon>Actinomycetes</taxon>
        <taxon>Streptosporangiales</taxon>
        <taxon>Thermomonosporaceae</taxon>
        <taxon>Actinomadura</taxon>
    </lineage>
</organism>
<dbReference type="PANTHER" id="PTHR43712">
    <property type="entry name" value="PUTATIVE (AFU_ORTHOLOGUE AFUA_4G14580)-RELATED"/>
    <property type="match status" value="1"/>
</dbReference>
<protein>
    <submittedName>
        <fullName evidence="6">Methyltransferase</fullName>
    </submittedName>
</protein>